<gene>
    <name evidence="1" type="ORF">B30_08223</name>
</gene>
<evidence type="ECO:0000313" key="2">
    <source>
        <dbReference type="Proteomes" id="UP000006762"/>
    </source>
</evidence>
<dbReference type="RefSeq" id="WP_009571584.1">
    <property type="nucleotide sequence ID" value="NZ_AMRK01000004.1"/>
</dbReference>
<dbReference type="AlphaFoldDB" id="K2JMN5"/>
<dbReference type="InterPro" id="IPR029044">
    <property type="entry name" value="Nucleotide-diphossugar_trans"/>
</dbReference>
<dbReference type="SUPFAM" id="SSF53448">
    <property type="entry name" value="Nucleotide-diphospho-sugar transferases"/>
    <property type="match status" value="1"/>
</dbReference>
<proteinExistence type="predicted"/>
<dbReference type="EMBL" id="AMRK01000004">
    <property type="protein sequence ID" value="EKE71739.1"/>
    <property type="molecule type" value="Genomic_DNA"/>
</dbReference>
<keyword evidence="2" id="KW-1185">Reference proteome</keyword>
<dbReference type="Gene3D" id="3.90.550.10">
    <property type="entry name" value="Spore Coat Polysaccharide Biosynthesis Protein SpsA, Chain A"/>
    <property type="match status" value="1"/>
</dbReference>
<evidence type="ECO:0000313" key="1">
    <source>
        <dbReference type="EMBL" id="EKE71739.1"/>
    </source>
</evidence>
<dbReference type="Proteomes" id="UP000006762">
    <property type="component" value="Unassembled WGS sequence"/>
</dbReference>
<dbReference type="PATRIC" id="fig|1208323.3.peg.1698"/>
<sequence>MALAVVPVGFDLPDGPHLSELRKIGGRTLLEICLKELSDAGQTELVVLVGPHSGVEIGGYGAETGLHEVSIRHAIEAFGAEVSIAYASRLEQGISELSNRDILVVWPTDLWRDESPETVLTEAEMKDSVRSETNKQTCIRHVAELMAFLCHPVVVVENGVDWEISLHACAVERDASNHIVRILDPDICRAMPETLDIIRMVAGIPAGSFRKLRPDNTFVGWYGSQALFYHLLSDNGKIIAFSEEGKCYDARFESQFNAYLASSASKE</sequence>
<organism evidence="1 2">
    <name type="scientific">Celeribacter baekdonensis B30</name>
    <dbReference type="NCBI Taxonomy" id="1208323"/>
    <lineage>
        <taxon>Bacteria</taxon>
        <taxon>Pseudomonadati</taxon>
        <taxon>Pseudomonadota</taxon>
        <taxon>Alphaproteobacteria</taxon>
        <taxon>Rhodobacterales</taxon>
        <taxon>Roseobacteraceae</taxon>
        <taxon>Celeribacter</taxon>
    </lineage>
</organism>
<accession>K2JMN5</accession>
<dbReference type="OrthoDB" id="9994124at2"/>
<name>K2JMN5_9RHOB</name>
<reference evidence="1 2" key="1">
    <citation type="submission" date="2012-09" db="EMBL/GenBank/DDBJ databases">
        <title>Celeribacter baekdonensis B30 Genome Sequencing.</title>
        <authorList>
            <person name="Wang W."/>
        </authorList>
    </citation>
    <scope>NUCLEOTIDE SEQUENCE [LARGE SCALE GENOMIC DNA]</scope>
    <source>
        <strain evidence="1 2">B30</strain>
    </source>
</reference>
<protein>
    <submittedName>
        <fullName evidence="1">Uncharacterized protein</fullName>
    </submittedName>
</protein>
<comment type="caution">
    <text evidence="1">The sequence shown here is derived from an EMBL/GenBank/DDBJ whole genome shotgun (WGS) entry which is preliminary data.</text>
</comment>